<evidence type="ECO:0000256" key="11">
    <source>
        <dbReference type="ARBA" id="ARBA00023204"/>
    </source>
</evidence>
<dbReference type="PATRIC" id="fig|1473.5.peg.3143"/>
<protein>
    <submittedName>
        <fullName evidence="13">AraC family transcriptional regulator</fullName>
    </submittedName>
</protein>
<dbReference type="GO" id="GO:0003700">
    <property type="term" value="F:DNA-binding transcription factor activity"/>
    <property type="evidence" value="ECO:0007669"/>
    <property type="project" value="InterPro"/>
</dbReference>
<dbReference type="RefSeq" id="WP_050349758.1">
    <property type="nucleotide sequence ID" value="NZ_BOSN01000003.1"/>
</dbReference>
<evidence type="ECO:0000256" key="1">
    <source>
        <dbReference type="ARBA" id="ARBA00001947"/>
    </source>
</evidence>
<evidence type="ECO:0000256" key="6">
    <source>
        <dbReference type="ARBA" id="ARBA00022833"/>
    </source>
</evidence>
<evidence type="ECO:0000256" key="9">
    <source>
        <dbReference type="ARBA" id="ARBA00023159"/>
    </source>
</evidence>
<dbReference type="Proteomes" id="UP000036780">
    <property type="component" value="Unassembled WGS sequence"/>
</dbReference>
<evidence type="ECO:0000256" key="4">
    <source>
        <dbReference type="ARBA" id="ARBA00022723"/>
    </source>
</evidence>
<dbReference type="SMART" id="SM00342">
    <property type="entry name" value="HTH_ARAC"/>
    <property type="match status" value="1"/>
</dbReference>
<dbReference type="GeneID" id="66869153"/>
<dbReference type="InterPro" id="IPR018062">
    <property type="entry name" value="HTH_AraC-typ_CS"/>
</dbReference>
<organism evidence="13 14">
    <name type="scientific">Virgibacillus pantothenticus</name>
    <dbReference type="NCBI Taxonomy" id="1473"/>
    <lineage>
        <taxon>Bacteria</taxon>
        <taxon>Bacillati</taxon>
        <taxon>Bacillota</taxon>
        <taxon>Bacilli</taxon>
        <taxon>Bacillales</taxon>
        <taxon>Bacillaceae</taxon>
        <taxon>Virgibacillus</taxon>
    </lineage>
</organism>
<dbReference type="Gene3D" id="3.40.10.10">
    <property type="entry name" value="DNA Methylphosphotriester Repair Domain"/>
    <property type="match status" value="1"/>
</dbReference>
<comment type="caution">
    <text evidence="13">The sequence shown here is derived from an EMBL/GenBank/DDBJ whole genome shotgun (WGS) entry which is preliminary data.</text>
</comment>
<evidence type="ECO:0000256" key="10">
    <source>
        <dbReference type="ARBA" id="ARBA00023163"/>
    </source>
</evidence>
<keyword evidence="3" id="KW-0808">Transferase</keyword>
<proteinExistence type="predicted"/>
<dbReference type="InterPro" id="IPR004026">
    <property type="entry name" value="Ada_DNA_repair_Zn-bd"/>
</dbReference>
<dbReference type="OrthoDB" id="9802228at2"/>
<evidence type="ECO:0000313" key="14">
    <source>
        <dbReference type="Proteomes" id="UP000036780"/>
    </source>
</evidence>
<keyword evidence="7" id="KW-0805">Transcription regulation</keyword>
<name>A0A0L0QUP7_VIRPA</name>
<dbReference type="PANTHER" id="PTHR43280:SF28">
    <property type="entry name" value="HTH-TYPE TRANSCRIPTIONAL ACTIVATOR RHAS"/>
    <property type="match status" value="1"/>
</dbReference>
<dbReference type="InterPro" id="IPR016220">
    <property type="entry name" value="Me-P-triester_DNA_alkyl-Trfase"/>
</dbReference>
<feature type="domain" description="HTH araC/xylS-type" evidence="12">
    <location>
        <begin position="83"/>
        <end position="181"/>
    </location>
</feature>
<dbReference type="GO" id="GO:0043565">
    <property type="term" value="F:sequence-specific DNA binding"/>
    <property type="evidence" value="ECO:0007669"/>
    <property type="project" value="InterPro"/>
</dbReference>
<dbReference type="SUPFAM" id="SSF57884">
    <property type="entry name" value="Ada DNA repair protein, N-terminal domain (N-Ada 10)"/>
    <property type="match status" value="1"/>
</dbReference>
<dbReference type="PANTHER" id="PTHR43280">
    <property type="entry name" value="ARAC-FAMILY TRANSCRIPTIONAL REGULATOR"/>
    <property type="match status" value="1"/>
</dbReference>
<reference evidence="14" key="1">
    <citation type="submission" date="2015-07" db="EMBL/GenBank/DDBJ databases">
        <title>Fjat-10053 dsm26.</title>
        <authorList>
            <person name="Liu B."/>
            <person name="Wang J."/>
            <person name="Zhu Y."/>
            <person name="Liu G."/>
            <person name="Chen Q."/>
            <person name="Chen Z."/>
            <person name="Lan J."/>
            <person name="Che J."/>
            <person name="Ge C."/>
            <person name="Shi H."/>
            <person name="Pan Z."/>
            <person name="Liu X."/>
        </authorList>
    </citation>
    <scope>NUCLEOTIDE SEQUENCE [LARGE SCALE GENOMIC DNA]</scope>
    <source>
        <strain evidence="14">DSM 26</strain>
    </source>
</reference>
<evidence type="ECO:0000259" key="12">
    <source>
        <dbReference type="PROSITE" id="PS01124"/>
    </source>
</evidence>
<dbReference type="InterPro" id="IPR035451">
    <property type="entry name" value="Ada-like_dom_sf"/>
</dbReference>
<keyword evidence="5" id="KW-0227">DNA damage</keyword>
<gene>
    <name evidence="13" type="ORF">AFK71_01250</name>
</gene>
<keyword evidence="6" id="KW-0862">Zinc</keyword>
<evidence type="ECO:0000313" key="13">
    <source>
        <dbReference type="EMBL" id="KNE22291.1"/>
    </source>
</evidence>
<comment type="cofactor">
    <cofactor evidence="1">
        <name>Zn(2+)</name>
        <dbReference type="ChEBI" id="CHEBI:29105"/>
    </cofactor>
</comment>
<keyword evidence="9" id="KW-0010">Activator</keyword>
<accession>A0A0L0QUP7</accession>
<dbReference type="Pfam" id="PF02805">
    <property type="entry name" value="Ada_Zn_binding"/>
    <property type="match status" value="1"/>
</dbReference>
<evidence type="ECO:0000256" key="7">
    <source>
        <dbReference type="ARBA" id="ARBA00023015"/>
    </source>
</evidence>
<dbReference type="PROSITE" id="PS00041">
    <property type="entry name" value="HTH_ARAC_FAMILY_1"/>
    <property type="match status" value="1"/>
</dbReference>
<sequence>MTSSITEEQWQAIITNDASFDVVFLYGVRTTGIFCRPSCKSPNPKREYVRIFQNAQQALAEGFRPCKRCKPCEQRMPDEEWVLQIKAVIDTHYHEPLTLALLAEHCHGSPYYLQRTFKRIMNMSPADYIQRVRIHHAKQKLMQTNQSIADIGVKVGLPNTSYFITLFKQYTGKTPKQFRLAFQIQQTEK</sequence>
<evidence type="ECO:0000256" key="5">
    <source>
        <dbReference type="ARBA" id="ARBA00022763"/>
    </source>
</evidence>
<dbReference type="PROSITE" id="PS01124">
    <property type="entry name" value="HTH_ARAC_FAMILY_2"/>
    <property type="match status" value="1"/>
</dbReference>
<dbReference type="GO" id="GO:0008168">
    <property type="term" value="F:methyltransferase activity"/>
    <property type="evidence" value="ECO:0007669"/>
    <property type="project" value="UniProtKB-KW"/>
</dbReference>
<keyword evidence="10" id="KW-0804">Transcription</keyword>
<dbReference type="GO" id="GO:0008270">
    <property type="term" value="F:zinc ion binding"/>
    <property type="evidence" value="ECO:0007669"/>
    <property type="project" value="InterPro"/>
</dbReference>
<keyword evidence="8" id="KW-0238">DNA-binding</keyword>
<dbReference type="InterPro" id="IPR018060">
    <property type="entry name" value="HTH_AraC"/>
</dbReference>
<keyword evidence="14" id="KW-1185">Reference proteome</keyword>
<dbReference type="GO" id="GO:0032259">
    <property type="term" value="P:methylation"/>
    <property type="evidence" value="ECO:0007669"/>
    <property type="project" value="UniProtKB-KW"/>
</dbReference>
<dbReference type="Gene3D" id="1.10.10.60">
    <property type="entry name" value="Homeodomain-like"/>
    <property type="match status" value="2"/>
</dbReference>
<evidence type="ECO:0000256" key="2">
    <source>
        <dbReference type="ARBA" id="ARBA00022603"/>
    </source>
</evidence>
<dbReference type="PIRSF" id="PIRSF000408">
    <property type="entry name" value="Alkyltransferas_AdaA"/>
    <property type="match status" value="1"/>
</dbReference>
<dbReference type="Pfam" id="PF12833">
    <property type="entry name" value="HTH_18"/>
    <property type="match status" value="1"/>
</dbReference>
<keyword evidence="11" id="KW-0234">DNA repair</keyword>
<evidence type="ECO:0000256" key="3">
    <source>
        <dbReference type="ARBA" id="ARBA00022679"/>
    </source>
</evidence>
<dbReference type="InterPro" id="IPR020449">
    <property type="entry name" value="Tscrpt_reg_AraC-type_HTH"/>
</dbReference>
<dbReference type="EMBL" id="LGTO01000002">
    <property type="protein sequence ID" value="KNE22291.1"/>
    <property type="molecule type" value="Genomic_DNA"/>
</dbReference>
<keyword evidence="2" id="KW-0489">Methyltransferase</keyword>
<dbReference type="GO" id="GO:0006281">
    <property type="term" value="P:DNA repair"/>
    <property type="evidence" value="ECO:0007669"/>
    <property type="project" value="UniProtKB-KW"/>
</dbReference>
<dbReference type="InterPro" id="IPR009057">
    <property type="entry name" value="Homeodomain-like_sf"/>
</dbReference>
<keyword evidence="4" id="KW-0479">Metal-binding</keyword>
<evidence type="ECO:0000256" key="8">
    <source>
        <dbReference type="ARBA" id="ARBA00023125"/>
    </source>
</evidence>
<dbReference type="SUPFAM" id="SSF46689">
    <property type="entry name" value="Homeodomain-like"/>
    <property type="match status" value="2"/>
</dbReference>
<dbReference type="AlphaFoldDB" id="A0A0L0QUP7"/>
<dbReference type="PRINTS" id="PR00032">
    <property type="entry name" value="HTHARAC"/>
</dbReference>